<feature type="domain" description="Schlafen AlbA-2" evidence="1">
    <location>
        <begin position="23"/>
        <end position="154"/>
    </location>
</feature>
<comment type="caution">
    <text evidence="2">The sequence shown here is derived from an EMBL/GenBank/DDBJ whole genome shotgun (WGS) entry which is preliminary data.</text>
</comment>
<dbReference type="InterPro" id="IPR038461">
    <property type="entry name" value="Schlafen_AlbA_2_dom_sf"/>
</dbReference>
<dbReference type="Gene3D" id="3.30.950.30">
    <property type="entry name" value="Schlafen, AAA domain"/>
    <property type="match status" value="1"/>
</dbReference>
<dbReference type="EMBL" id="BSBO01000029">
    <property type="protein sequence ID" value="GLG05474.1"/>
    <property type="molecule type" value="Genomic_DNA"/>
</dbReference>
<accession>A0A9W6C8Q6</accession>
<reference evidence="2 3" key="1">
    <citation type="journal article" date="2023" name="Int. J. Syst. Evol. Microbiol.">
        <title>Sellimonas catena sp. nov., isolated from human faeces.</title>
        <authorList>
            <person name="Hisatomi A."/>
            <person name="Ohkuma M."/>
            <person name="Sakamoto M."/>
        </authorList>
    </citation>
    <scope>NUCLEOTIDE SEQUENCE [LARGE SCALE GENOMIC DNA]</scope>
    <source>
        <strain evidence="2 3">12EGH17</strain>
    </source>
</reference>
<sequence length="454" mass="53506">MDVKQADQILEKEIKTLIETQAEGEYWDFKREWYSDNIDLLHDIICMANSMANRDCYIIIGVEDQSYQIVGVKEQNRKNQQNIINLLHQKPRWAGGYIPEVYVKTIEISECQIDVIIIKQSNNTPFYLTASYPSPKGKLSAGAIYTRKGDTNTPKNETADLYDTELLWKRRFGLLYSPSQRAMYYLEDIENWEFVDQEKSREGTESYSFFYYKPDPDYTIYIIYGKEELSNDDYVPPKDVNDKNVAECYFYIFAFCNVSYHTDFSNDLEVVLYYKNIPLFSSSVECIDEGRTKIIPPAYWNDAYYIKNTMKFLFFKFVFNKMGENFSSEAQDMLLRVIPVYKSEEEYRAFTDYIKEKGFSLERIGEKKISGEALERLNSIEIFGYPSYGKPGEIDSISSVLRTRKDMVINFANPENPYFARITKYLQRGRMLVEWLEEWRKNCDNESVDFLDLK</sequence>
<evidence type="ECO:0000259" key="1">
    <source>
        <dbReference type="Pfam" id="PF04326"/>
    </source>
</evidence>
<protein>
    <submittedName>
        <fullName evidence="2">DNA-binding protein</fullName>
    </submittedName>
</protein>
<keyword evidence="3" id="KW-1185">Reference proteome</keyword>
<dbReference type="AlphaFoldDB" id="A0A9W6C8Q6"/>
<name>A0A9W6C8Q6_9FIRM</name>
<proteinExistence type="predicted"/>
<evidence type="ECO:0000313" key="3">
    <source>
        <dbReference type="Proteomes" id="UP001145145"/>
    </source>
</evidence>
<dbReference type="RefSeq" id="WP_281873423.1">
    <property type="nucleotide sequence ID" value="NZ_BSBO01000029.1"/>
</dbReference>
<dbReference type="GO" id="GO:0003677">
    <property type="term" value="F:DNA binding"/>
    <property type="evidence" value="ECO:0007669"/>
    <property type="project" value="UniProtKB-KW"/>
</dbReference>
<dbReference type="InterPro" id="IPR007421">
    <property type="entry name" value="Schlafen_AlbA_2_dom"/>
</dbReference>
<evidence type="ECO:0000313" key="2">
    <source>
        <dbReference type="EMBL" id="GLG05474.1"/>
    </source>
</evidence>
<gene>
    <name evidence="2" type="ORF">Selli1_26480</name>
</gene>
<organism evidence="2 3">
    <name type="scientific">Sellimonas catena</name>
    <dbReference type="NCBI Taxonomy" id="2994035"/>
    <lineage>
        <taxon>Bacteria</taxon>
        <taxon>Bacillati</taxon>
        <taxon>Bacillota</taxon>
        <taxon>Clostridia</taxon>
        <taxon>Lachnospirales</taxon>
        <taxon>Lachnospiraceae</taxon>
        <taxon>Sellimonas</taxon>
    </lineage>
</organism>
<dbReference type="Pfam" id="PF04326">
    <property type="entry name" value="SLFN_AlbA_2"/>
    <property type="match status" value="1"/>
</dbReference>
<keyword evidence="2" id="KW-0238">DNA-binding</keyword>
<dbReference type="Proteomes" id="UP001145145">
    <property type="component" value="Unassembled WGS sequence"/>
</dbReference>